<dbReference type="EMBL" id="QMFY01000005">
    <property type="protein sequence ID" value="RAW00906.1"/>
    <property type="molecule type" value="Genomic_DNA"/>
</dbReference>
<comment type="caution">
    <text evidence="1">The sequence shown here is derived from an EMBL/GenBank/DDBJ whole genome shotgun (WGS) entry which is preliminary data.</text>
</comment>
<dbReference type="Proteomes" id="UP000251889">
    <property type="component" value="Unassembled WGS sequence"/>
</dbReference>
<gene>
    <name evidence="1" type="ORF">DQQ10_11730</name>
</gene>
<accession>A0A364Y2C5</accession>
<evidence type="ECO:0000313" key="1">
    <source>
        <dbReference type="EMBL" id="RAW00906.1"/>
    </source>
</evidence>
<keyword evidence="2" id="KW-1185">Reference proteome</keyword>
<sequence length="69" mass="8027">MAKFIEVTVTEEEETKTELINIESIGRVFPSPQNTRKSIIELNYHSINDSPVYLEVEMPYDTLRLHFLG</sequence>
<dbReference type="RefSeq" id="WP_112747062.1">
    <property type="nucleotide sequence ID" value="NZ_QMFY01000005.1"/>
</dbReference>
<dbReference type="AlphaFoldDB" id="A0A364Y2C5"/>
<proteinExistence type="predicted"/>
<dbReference type="OrthoDB" id="9899719at2"/>
<name>A0A364Y2C5_9BACT</name>
<protein>
    <submittedName>
        <fullName evidence="1">Uncharacterized protein</fullName>
    </submittedName>
</protein>
<organism evidence="1 2">
    <name type="scientific">Pseudochryseolinea flava</name>
    <dbReference type="NCBI Taxonomy" id="2059302"/>
    <lineage>
        <taxon>Bacteria</taxon>
        <taxon>Pseudomonadati</taxon>
        <taxon>Bacteroidota</taxon>
        <taxon>Cytophagia</taxon>
        <taxon>Cytophagales</taxon>
        <taxon>Fulvivirgaceae</taxon>
        <taxon>Pseudochryseolinea</taxon>
    </lineage>
</organism>
<reference evidence="1 2" key="1">
    <citation type="submission" date="2018-06" db="EMBL/GenBank/DDBJ databases">
        <title>Chryseolinea flavus sp. nov., a member of the phylum Bacteroidetes isolated from soil.</title>
        <authorList>
            <person name="Li Y."/>
            <person name="Wang J."/>
        </authorList>
    </citation>
    <scope>NUCLEOTIDE SEQUENCE [LARGE SCALE GENOMIC DNA]</scope>
    <source>
        <strain evidence="1 2">SDU1-6</strain>
    </source>
</reference>
<evidence type="ECO:0000313" key="2">
    <source>
        <dbReference type="Proteomes" id="UP000251889"/>
    </source>
</evidence>